<evidence type="ECO:0000313" key="1">
    <source>
        <dbReference type="EMBL" id="NXJ71987.1"/>
    </source>
</evidence>
<gene>
    <name evidence="1" type="primary">Erv31_1</name>
    <name evidence="1" type="ORF">ROSBEN_R15648</name>
</gene>
<keyword evidence="2" id="KW-1185">Reference proteome</keyword>
<accession>A0A7L0DMW7</accession>
<name>A0A7L0DMW7_9CHAR</name>
<reference evidence="1 2" key="1">
    <citation type="submission" date="2019-09" db="EMBL/GenBank/DDBJ databases">
        <title>Bird 10,000 Genomes (B10K) Project - Family phase.</title>
        <authorList>
            <person name="Zhang G."/>
        </authorList>
    </citation>
    <scope>NUCLEOTIDE SEQUENCE [LARGE SCALE GENOMIC DNA]</scope>
    <source>
        <strain evidence="1">B10K-DU-006-20</strain>
        <tissue evidence="1">Mixed tissue sample</tissue>
    </source>
</reference>
<proteinExistence type="predicted"/>
<organism evidence="1 2">
    <name type="scientific">Rostratula benghalensis</name>
    <name type="common">greater painted-snipe</name>
    <dbReference type="NCBI Taxonomy" id="118793"/>
    <lineage>
        <taxon>Eukaryota</taxon>
        <taxon>Metazoa</taxon>
        <taxon>Chordata</taxon>
        <taxon>Craniata</taxon>
        <taxon>Vertebrata</taxon>
        <taxon>Euteleostomi</taxon>
        <taxon>Archelosauria</taxon>
        <taxon>Archosauria</taxon>
        <taxon>Dinosauria</taxon>
        <taxon>Saurischia</taxon>
        <taxon>Theropoda</taxon>
        <taxon>Coelurosauria</taxon>
        <taxon>Aves</taxon>
        <taxon>Neognathae</taxon>
        <taxon>Neoaves</taxon>
        <taxon>Charadriiformes</taxon>
        <taxon>Rostratulidae</taxon>
        <taxon>Rostratula</taxon>
    </lineage>
</organism>
<dbReference type="AlphaFoldDB" id="A0A7L0DMW7"/>
<dbReference type="EMBL" id="VXAI01000735">
    <property type="protein sequence ID" value="NXJ71987.1"/>
    <property type="molecule type" value="Genomic_DNA"/>
</dbReference>
<sequence>TKTTKSEMYNCSGTNPFKGLLCILQFWENLENAFKKYRKAPHGLFWICRRKAYSKLPASWKGSCTLGITQPGFFLLPSKEEDGLGIPV</sequence>
<feature type="non-terminal residue" evidence="1">
    <location>
        <position position="1"/>
    </location>
</feature>
<dbReference type="Proteomes" id="UP000545435">
    <property type="component" value="Unassembled WGS sequence"/>
</dbReference>
<comment type="caution">
    <text evidence="1">The sequence shown here is derived from an EMBL/GenBank/DDBJ whole genome shotgun (WGS) entry which is preliminary data.</text>
</comment>
<feature type="non-terminal residue" evidence="1">
    <location>
        <position position="88"/>
    </location>
</feature>
<protein>
    <submittedName>
        <fullName evidence="1">ENR1 protein</fullName>
    </submittedName>
</protein>
<evidence type="ECO:0000313" key="2">
    <source>
        <dbReference type="Proteomes" id="UP000545435"/>
    </source>
</evidence>